<reference evidence="1" key="2">
    <citation type="submission" date="2023-02" db="EMBL/GenBank/DDBJ databases">
        <authorList>
            <consortium name="DOE Joint Genome Institute"/>
            <person name="Mondo S.J."/>
            <person name="Chang Y."/>
            <person name="Wang Y."/>
            <person name="Ahrendt S."/>
            <person name="Andreopoulos W."/>
            <person name="Barry K."/>
            <person name="Beard J."/>
            <person name="Benny G.L."/>
            <person name="Blankenship S."/>
            <person name="Bonito G."/>
            <person name="Cuomo C."/>
            <person name="Desiro A."/>
            <person name="Gervers K.A."/>
            <person name="Hundley H."/>
            <person name="Kuo A."/>
            <person name="LaButti K."/>
            <person name="Lang B.F."/>
            <person name="Lipzen A."/>
            <person name="O'Donnell K."/>
            <person name="Pangilinan J."/>
            <person name="Reynolds N."/>
            <person name="Sandor L."/>
            <person name="Smith M.W."/>
            <person name="Tsang A."/>
            <person name="Grigoriev I.V."/>
            <person name="Stajich J.E."/>
            <person name="Spatafora J.W."/>
        </authorList>
    </citation>
    <scope>NUCLEOTIDE SEQUENCE</scope>
    <source>
        <strain evidence="1">RSA 2281</strain>
    </source>
</reference>
<keyword evidence="2" id="KW-1185">Reference proteome</keyword>
<dbReference type="AlphaFoldDB" id="A0AAD5JPI4"/>
<protein>
    <submittedName>
        <fullName evidence="1">Uncharacterized protein</fullName>
    </submittedName>
</protein>
<evidence type="ECO:0000313" key="2">
    <source>
        <dbReference type="Proteomes" id="UP001209540"/>
    </source>
</evidence>
<accession>A0AAD5JPI4</accession>
<dbReference type="EMBL" id="JAIXMP010000038">
    <property type="protein sequence ID" value="KAI9248579.1"/>
    <property type="molecule type" value="Genomic_DNA"/>
</dbReference>
<dbReference type="Proteomes" id="UP001209540">
    <property type="component" value="Unassembled WGS sequence"/>
</dbReference>
<comment type="caution">
    <text evidence="1">The sequence shown here is derived from an EMBL/GenBank/DDBJ whole genome shotgun (WGS) entry which is preliminary data.</text>
</comment>
<proteinExistence type="predicted"/>
<reference evidence="1" key="1">
    <citation type="journal article" date="2022" name="IScience">
        <title>Evolution of zygomycete secretomes and the origins of terrestrial fungal ecologies.</title>
        <authorList>
            <person name="Chang Y."/>
            <person name="Wang Y."/>
            <person name="Mondo S."/>
            <person name="Ahrendt S."/>
            <person name="Andreopoulos W."/>
            <person name="Barry K."/>
            <person name="Beard J."/>
            <person name="Benny G.L."/>
            <person name="Blankenship S."/>
            <person name="Bonito G."/>
            <person name="Cuomo C."/>
            <person name="Desiro A."/>
            <person name="Gervers K.A."/>
            <person name="Hundley H."/>
            <person name="Kuo A."/>
            <person name="LaButti K."/>
            <person name="Lang B.F."/>
            <person name="Lipzen A."/>
            <person name="O'Donnell K."/>
            <person name="Pangilinan J."/>
            <person name="Reynolds N."/>
            <person name="Sandor L."/>
            <person name="Smith M.E."/>
            <person name="Tsang A."/>
            <person name="Grigoriev I.V."/>
            <person name="Stajich J.E."/>
            <person name="Spatafora J.W."/>
        </authorList>
    </citation>
    <scope>NUCLEOTIDE SEQUENCE</scope>
    <source>
        <strain evidence="1">RSA 2281</strain>
    </source>
</reference>
<gene>
    <name evidence="1" type="ORF">BDA99DRAFT_446133</name>
</gene>
<feature type="non-terminal residue" evidence="1">
    <location>
        <position position="121"/>
    </location>
</feature>
<organism evidence="1 2">
    <name type="scientific">Phascolomyces articulosus</name>
    <dbReference type="NCBI Taxonomy" id="60185"/>
    <lineage>
        <taxon>Eukaryota</taxon>
        <taxon>Fungi</taxon>
        <taxon>Fungi incertae sedis</taxon>
        <taxon>Mucoromycota</taxon>
        <taxon>Mucoromycotina</taxon>
        <taxon>Mucoromycetes</taxon>
        <taxon>Mucorales</taxon>
        <taxon>Lichtheimiaceae</taxon>
        <taxon>Phascolomyces</taxon>
    </lineage>
</organism>
<sequence>VLTEEYGLDLVKQSGPVWTSREYKPEQIAQFIALILNENKKIAPAARKSFKKKRGTVLSSYKARSEVKSRGNNMKLKADHSQFLEGYVEQKPTCIIKDATTTLCYHFQGLTALEVEFDHSK</sequence>
<name>A0AAD5JPI4_9FUNG</name>
<evidence type="ECO:0000313" key="1">
    <source>
        <dbReference type="EMBL" id="KAI9248579.1"/>
    </source>
</evidence>